<sequence length="150" mass="17051">MSTNTMDDGVFPSFNNNQDKNKIDKITAAFFDVFTNKNEKVPNLKQLKELFISNGIIINNTTGTPAVFDLDGFIVPREKILSDGTLTDFSEGEISSKTQIFENIAQRFSFYQKSGRLNGVYFESKGMKTIQFVKVNRIWKISTVAWSDQK</sequence>
<proteinExistence type="predicted"/>
<evidence type="ECO:0000313" key="1">
    <source>
        <dbReference type="EMBL" id="BDS09747.1"/>
    </source>
</evidence>
<dbReference type="SUPFAM" id="SSF54427">
    <property type="entry name" value="NTF2-like"/>
    <property type="match status" value="1"/>
</dbReference>
<gene>
    <name evidence="1" type="ORF">AsAng_0004520</name>
</gene>
<dbReference type="Proteomes" id="UP001060919">
    <property type="component" value="Chromosome"/>
</dbReference>
<dbReference type="InterPro" id="IPR032710">
    <property type="entry name" value="NTF2-like_dom_sf"/>
</dbReference>
<dbReference type="AlphaFoldDB" id="A0A915VKK6"/>
<protein>
    <recommendedName>
        <fullName evidence="3">DUF4440 domain-containing protein</fullName>
    </recommendedName>
</protein>
<organism evidence="1 2">
    <name type="scientific">Aureispira anguillae</name>
    <dbReference type="NCBI Taxonomy" id="2864201"/>
    <lineage>
        <taxon>Bacteria</taxon>
        <taxon>Pseudomonadati</taxon>
        <taxon>Bacteroidota</taxon>
        <taxon>Saprospiria</taxon>
        <taxon>Saprospirales</taxon>
        <taxon>Saprospiraceae</taxon>
        <taxon>Aureispira</taxon>
    </lineage>
</organism>
<dbReference type="EMBL" id="AP026867">
    <property type="protein sequence ID" value="BDS09747.1"/>
    <property type="molecule type" value="Genomic_DNA"/>
</dbReference>
<dbReference type="RefSeq" id="WP_264791112.1">
    <property type="nucleotide sequence ID" value="NZ_AP026867.1"/>
</dbReference>
<reference evidence="1" key="1">
    <citation type="submission" date="2022-09" db="EMBL/GenBank/DDBJ databases">
        <title>Aureispira anguillicida sp. nov., isolated from Leptocephalus of Japanese eel Anguilla japonica.</title>
        <authorList>
            <person name="Yuasa K."/>
            <person name="Mekata T."/>
            <person name="Ikunari K."/>
        </authorList>
    </citation>
    <scope>NUCLEOTIDE SEQUENCE</scope>
    <source>
        <strain evidence="1">EL160426</strain>
    </source>
</reference>
<name>A0A915VKK6_9BACT</name>
<keyword evidence="2" id="KW-1185">Reference proteome</keyword>
<dbReference type="KEGG" id="aup:AsAng_0004520"/>
<evidence type="ECO:0008006" key="3">
    <source>
        <dbReference type="Google" id="ProtNLM"/>
    </source>
</evidence>
<accession>A0A915VKK6</accession>
<evidence type="ECO:0000313" key="2">
    <source>
        <dbReference type="Proteomes" id="UP001060919"/>
    </source>
</evidence>